<evidence type="ECO:0000313" key="2">
    <source>
        <dbReference type="Proteomes" id="UP000582837"/>
    </source>
</evidence>
<dbReference type="RefSeq" id="WP_170039732.1">
    <property type="nucleotide sequence ID" value="NZ_JABDTL010000002.1"/>
</dbReference>
<accession>A0A841GVY0</accession>
<comment type="caution">
    <text evidence="1">The sequence shown here is derived from an EMBL/GenBank/DDBJ whole genome shotgun (WGS) entry which is preliminary data.</text>
</comment>
<evidence type="ECO:0000313" key="1">
    <source>
        <dbReference type="EMBL" id="MBB6070028.1"/>
    </source>
</evidence>
<reference evidence="1 2" key="1">
    <citation type="submission" date="2020-08" db="EMBL/GenBank/DDBJ databases">
        <title>Genomic Encyclopedia of Type Strains, Phase IV (KMG-IV): sequencing the most valuable type-strain genomes for metagenomic binning, comparative biology and taxonomic classification.</title>
        <authorList>
            <person name="Goeker M."/>
        </authorList>
    </citation>
    <scope>NUCLEOTIDE SEQUENCE [LARGE SCALE GENOMIC DNA]</scope>
    <source>
        <strain evidence="1 2">DSM 29007</strain>
    </source>
</reference>
<name>A0A841GVY0_9BACT</name>
<dbReference type="EMBL" id="JACHIA010000003">
    <property type="protein sequence ID" value="MBB6070028.1"/>
    <property type="molecule type" value="Genomic_DNA"/>
</dbReference>
<sequence length="100" mass="10919">MAAEIGLTARGLQKFLNGSEPQAGTQQKLERWYLRARIEAGGETDADTARAALAVLMHDLPPGKRDAALVRMVQHWEAEYDAAGVPRPGWLIAISDQHDA</sequence>
<gene>
    <name evidence="1" type="ORF">HNQ61_001645</name>
</gene>
<keyword evidence="2" id="KW-1185">Reference proteome</keyword>
<protein>
    <submittedName>
        <fullName evidence="1">Uncharacterized protein</fullName>
    </submittedName>
</protein>
<dbReference type="Proteomes" id="UP000582837">
    <property type="component" value="Unassembled WGS sequence"/>
</dbReference>
<organism evidence="1 2">
    <name type="scientific">Longimicrobium terrae</name>
    <dbReference type="NCBI Taxonomy" id="1639882"/>
    <lineage>
        <taxon>Bacteria</taxon>
        <taxon>Pseudomonadati</taxon>
        <taxon>Gemmatimonadota</taxon>
        <taxon>Longimicrobiia</taxon>
        <taxon>Longimicrobiales</taxon>
        <taxon>Longimicrobiaceae</taxon>
        <taxon>Longimicrobium</taxon>
    </lineage>
</organism>
<proteinExistence type="predicted"/>
<dbReference type="AlphaFoldDB" id="A0A841GVY0"/>